<comment type="caution">
    <text evidence="1">The sequence shown here is derived from an EMBL/GenBank/DDBJ whole genome shotgun (WGS) entry which is preliminary data.</text>
</comment>
<gene>
    <name evidence="1" type="ORF">CH63R_04164</name>
</gene>
<proteinExistence type="predicted"/>
<evidence type="ECO:0000313" key="2">
    <source>
        <dbReference type="Proteomes" id="UP000092177"/>
    </source>
</evidence>
<dbReference type="AlphaFoldDB" id="A0A1B7YJ40"/>
<protein>
    <submittedName>
        <fullName evidence="1">Uncharacterized protein</fullName>
    </submittedName>
</protein>
<accession>A0A1B7YJ40</accession>
<name>A0A1B7YJ40_COLHI</name>
<dbReference type="RefSeq" id="XP_018160385.1">
    <property type="nucleotide sequence ID" value="XM_018299139.1"/>
</dbReference>
<dbReference type="VEuPathDB" id="FungiDB:CH63R_04164"/>
<sequence length="192" mass="20898">MHACTRMTESGNQAKRPPIVSHFLRVPLLLHANVVFRSVAAKVTLLACFAQVLHEQPHPRPRVSGPLEPIAPLGHPSHFQIRSPAQVVTSDPKPALLSITTAETLPSATRSKGRLVPRQRRTIFRVAQLVVRTLTPHGNSFIEPAYLDDPSTGEGVVARQSVHLNVPFYELMDAISTISSPASLSASDLCVK</sequence>
<dbReference type="Proteomes" id="UP000092177">
    <property type="component" value="Chromosome 3"/>
</dbReference>
<dbReference type="GeneID" id="28863246"/>
<reference evidence="2" key="1">
    <citation type="journal article" date="2017" name="BMC Genomics">
        <title>Gapless genome assembly of Colletotrichum higginsianum reveals chromosome structure and association of transposable elements with secondary metabolite gene clusters.</title>
        <authorList>
            <person name="Dallery J.-F."/>
            <person name="Lapalu N."/>
            <person name="Zampounis A."/>
            <person name="Pigne S."/>
            <person name="Luyten I."/>
            <person name="Amselem J."/>
            <person name="Wittenberg A.H.J."/>
            <person name="Zhou S."/>
            <person name="de Queiroz M.V."/>
            <person name="Robin G.P."/>
            <person name="Auger A."/>
            <person name="Hainaut M."/>
            <person name="Henrissat B."/>
            <person name="Kim K.-T."/>
            <person name="Lee Y.-H."/>
            <person name="Lespinet O."/>
            <person name="Schwartz D.C."/>
            <person name="Thon M.R."/>
            <person name="O'Connell R.J."/>
        </authorList>
    </citation>
    <scope>NUCLEOTIDE SEQUENCE [LARGE SCALE GENOMIC DNA]</scope>
    <source>
        <strain evidence="2">IMI 349063</strain>
    </source>
</reference>
<dbReference type="EMBL" id="LTAN01000003">
    <property type="protein sequence ID" value="OBR11868.1"/>
    <property type="molecule type" value="Genomic_DNA"/>
</dbReference>
<evidence type="ECO:0000313" key="1">
    <source>
        <dbReference type="EMBL" id="OBR11868.1"/>
    </source>
</evidence>
<dbReference type="KEGG" id="chig:CH63R_04164"/>
<keyword evidence="2" id="KW-1185">Reference proteome</keyword>
<organism evidence="1 2">
    <name type="scientific">Colletotrichum higginsianum (strain IMI 349063)</name>
    <name type="common">Crucifer anthracnose fungus</name>
    <dbReference type="NCBI Taxonomy" id="759273"/>
    <lineage>
        <taxon>Eukaryota</taxon>
        <taxon>Fungi</taxon>
        <taxon>Dikarya</taxon>
        <taxon>Ascomycota</taxon>
        <taxon>Pezizomycotina</taxon>
        <taxon>Sordariomycetes</taxon>
        <taxon>Hypocreomycetidae</taxon>
        <taxon>Glomerellales</taxon>
        <taxon>Glomerellaceae</taxon>
        <taxon>Colletotrichum</taxon>
        <taxon>Colletotrichum destructivum species complex</taxon>
    </lineage>
</organism>